<keyword evidence="1" id="KW-0812">Transmembrane</keyword>
<dbReference type="Gene3D" id="1.10.1760.20">
    <property type="match status" value="1"/>
</dbReference>
<dbReference type="KEGG" id="dst:VUQ06_04085"/>
<dbReference type="GO" id="GO:0015234">
    <property type="term" value="F:thiamine transmembrane transporter activity"/>
    <property type="evidence" value="ECO:0007669"/>
    <property type="project" value="InterPro"/>
</dbReference>
<evidence type="ECO:0000256" key="1">
    <source>
        <dbReference type="SAM" id="Phobius"/>
    </source>
</evidence>
<dbReference type="Pfam" id="PF09515">
    <property type="entry name" value="Thia_YuaJ"/>
    <property type="match status" value="1"/>
</dbReference>
<sequence>MRDKKLSMLIEGAIMIAVAEVLSMLPTGFGPYNISIGVIPIILFAFRHGTIKGFLIGFTYGLLKIVLGDIQGVVPLQIAIEYSVPYLSLGFAGLVGDKIRQAAKRGDKAYGYIATGTIIGCFARYIWHYIAGVVYSLIVNGGSMVVTTIATIIVLSLLYANSKRLFRLNV</sequence>
<protein>
    <submittedName>
        <fullName evidence="2">Energy-coupled thiamine transporter ThiT</fullName>
    </submittedName>
</protein>
<keyword evidence="1" id="KW-1133">Transmembrane helix</keyword>
<organism evidence="2">
    <name type="scientific">Dolosigranulum savutiense</name>
    <dbReference type="NCBI Taxonomy" id="3110288"/>
    <lineage>
        <taxon>Bacteria</taxon>
        <taxon>Bacillati</taxon>
        <taxon>Bacillota</taxon>
        <taxon>Bacilli</taxon>
        <taxon>Lactobacillales</taxon>
        <taxon>Carnobacteriaceae</taxon>
        <taxon>Dolosigranulum</taxon>
    </lineage>
</organism>
<dbReference type="EMBL" id="CP142435">
    <property type="protein sequence ID" value="XBC50409.1"/>
    <property type="molecule type" value="Genomic_DNA"/>
</dbReference>
<dbReference type="RefSeq" id="WP_347301764.1">
    <property type="nucleotide sequence ID" value="NZ_CP142435.1"/>
</dbReference>
<feature type="transmembrane region" description="Helical" evidence="1">
    <location>
        <begin position="109"/>
        <end position="127"/>
    </location>
</feature>
<reference evidence="2" key="1">
    <citation type="submission" date="2023-12" db="EMBL/GenBank/DDBJ databases">
        <title>Dolosigranulum savutii sp. nov. isolated from human upper respiratory samples collected in Botswana.</title>
        <authorList>
            <person name="Kelly M.S."/>
        </authorList>
    </citation>
    <scope>NUCLEOTIDE SEQUENCE</scope>
    <source>
        <strain evidence="2">MSK294</strain>
    </source>
</reference>
<dbReference type="NCBIfam" id="TIGR02357">
    <property type="entry name" value="ECF_ThiT_YuaJ"/>
    <property type="match status" value="1"/>
</dbReference>
<feature type="transmembrane region" description="Helical" evidence="1">
    <location>
        <begin position="29"/>
        <end position="46"/>
    </location>
</feature>
<name>A0AB74U2H1_9LACT</name>
<feature type="transmembrane region" description="Helical" evidence="1">
    <location>
        <begin position="133"/>
        <end position="160"/>
    </location>
</feature>
<dbReference type="InterPro" id="IPR012651">
    <property type="entry name" value="Thia_Transptr_ThiT"/>
</dbReference>
<accession>A0AB74U2H1</accession>
<proteinExistence type="predicted"/>
<gene>
    <name evidence="2" type="primary">thiT</name>
    <name evidence="2" type="ORF">VUQ06_04085</name>
</gene>
<evidence type="ECO:0000313" key="2">
    <source>
        <dbReference type="EMBL" id="XBC50409.1"/>
    </source>
</evidence>
<feature type="transmembrane region" description="Helical" evidence="1">
    <location>
        <begin position="79"/>
        <end position="97"/>
    </location>
</feature>
<dbReference type="GO" id="GO:0005886">
    <property type="term" value="C:plasma membrane"/>
    <property type="evidence" value="ECO:0007669"/>
    <property type="project" value="InterPro"/>
</dbReference>
<feature type="transmembrane region" description="Helical" evidence="1">
    <location>
        <begin position="53"/>
        <end position="73"/>
    </location>
</feature>
<dbReference type="AlphaFoldDB" id="A0AB74U2H1"/>
<keyword evidence="1" id="KW-0472">Membrane</keyword>